<reference evidence="5" key="1">
    <citation type="submission" date="2021-03" db="EMBL/GenBank/DDBJ databases">
        <title>Comparative genomics and phylogenomic investigation of the class Geoglossomycetes provide insights into ecological specialization and systematics.</title>
        <authorList>
            <person name="Melie T."/>
            <person name="Pirro S."/>
            <person name="Miller A.N."/>
            <person name="Quandt A."/>
        </authorList>
    </citation>
    <scope>NUCLEOTIDE SEQUENCE</scope>
    <source>
        <strain evidence="5">CAQ_001_2017</strain>
    </source>
</reference>
<protein>
    <submittedName>
        <fullName evidence="5">Uncharacterized protein</fullName>
    </submittedName>
</protein>
<dbReference type="InterPro" id="IPR029032">
    <property type="entry name" value="AhpD-like"/>
</dbReference>
<evidence type="ECO:0000313" key="6">
    <source>
        <dbReference type="Proteomes" id="UP000750711"/>
    </source>
</evidence>
<feature type="compositionally biased region" description="Polar residues" evidence="4">
    <location>
        <begin position="580"/>
        <end position="590"/>
    </location>
</feature>
<dbReference type="SUPFAM" id="SSF69118">
    <property type="entry name" value="AhpD-like"/>
    <property type="match status" value="1"/>
</dbReference>
<comment type="subcellular location">
    <subcellularLocation>
        <location evidence="1">Cytoplasm</location>
    </subcellularLocation>
</comment>
<feature type="region of interest" description="Disordered" evidence="4">
    <location>
        <begin position="331"/>
        <end position="362"/>
    </location>
</feature>
<dbReference type="GO" id="GO:0071233">
    <property type="term" value="P:cellular response to L-leucine"/>
    <property type="evidence" value="ECO:0007669"/>
    <property type="project" value="TreeGrafter"/>
</dbReference>
<feature type="compositionally biased region" description="Basic and acidic residues" evidence="4">
    <location>
        <begin position="632"/>
        <end position="649"/>
    </location>
</feature>
<dbReference type="GO" id="GO:0016239">
    <property type="term" value="P:positive regulation of macroautophagy"/>
    <property type="evidence" value="ECO:0007669"/>
    <property type="project" value="TreeGrafter"/>
</dbReference>
<feature type="compositionally biased region" description="Basic and acidic residues" evidence="4">
    <location>
        <begin position="127"/>
        <end position="136"/>
    </location>
</feature>
<feature type="region of interest" description="Disordered" evidence="4">
    <location>
        <begin position="107"/>
        <end position="136"/>
    </location>
</feature>
<dbReference type="InterPro" id="IPR006730">
    <property type="entry name" value="Sestrin"/>
</dbReference>
<dbReference type="GO" id="GO:0005634">
    <property type="term" value="C:nucleus"/>
    <property type="evidence" value="ECO:0007669"/>
    <property type="project" value="InterPro"/>
</dbReference>
<gene>
    <name evidence="5" type="ORF">GP486_001249</name>
</gene>
<dbReference type="GO" id="GO:1990253">
    <property type="term" value="P:cellular response to leucine starvation"/>
    <property type="evidence" value="ECO:0007669"/>
    <property type="project" value="TreeGrafter"/>
</dbReference>
<feature type="region of interest" description="Disordered" evidence="4">
    <location>
        <begin position="580"/>
        <end position="713"/>
    </location>
</feature>
<keyword evidence="3" id="KW-0963">Cytoplasm</keyword>
<feature type="region of interest" description="Disordered" evidence="4">
    <location>
        <begin position="926"/>
        <end position="951"/>
    </location>
</feature>
<keyword evidence="6" id="KW-1185">Reference proteome</keyword>
<accession>A0A9P8RSV9</accession>
<dbReference type="Proteomes" id="UP000750711">
    <property type="component" value="Unassembled WGS sequence"/>
</dbReference>
<feature type="compositionally biased region" description="Low complexity" evidence="4">
    <location>
        <begin position="668"/>
        <end position="680"/>
    </location>
</feature>
<dbReference type="AlphaFoldDB" id="A0A9P8RSV9"/>
<evidence type="ECO:0000256" key="3">
    <source>
        <dbReference type="ARBA" id="ARBA00022490"/>
    </source>
</evidence>
<feature type="compositionally biased region" description="Low complexity" evidence="4">
    <location>
        <begin position="343"/>
        <end position="357"/>
    </location>
</feature>
<dbReference type="GO" id="GO:0005737">
    <property type="term" value="C:cytoplasm"/>
    <property type="evidence" value="ECO:0007669"/>
    <property type="project" value="UniProtKB-SubCell"/>
</dbReference>
<feature type="compositionally biased region" description="Low complexity" evidence="4">
    <location>
        <begin position="117"/>
        <end position="126"/>
    </location>
</feature>
<comment type="similarity">
    <text evidence="2">Belongs to the sestrin family.</text>
</comment>
<dbReference type="PANTHER" id="PTHR12474">
    <property type="entry name" value="P53 REGULATED PA26 NUCLEAR PROTEIN SESTRIN"/>
    <property type="match status" value="1"/>
</dbReference>
<proteinExistence type="inferred from homology"/>
<evidence type="ECO:0000256" key="1">
    <source>
        <dbReference type="ARBA" id="ARBA00004496"/>
    </source>
</evidence>
<dbReference type="Pfam" id="PF04636">
    <property type="entry name" value="PA26"/>
    <property type="match status" value="2"/>
</dbReference>
<organism evidence="5 6">
    <name type="scientific">Trichoglossum hirsutum</name>
    <dbReference type="NCBI Taxonomy" id="265104"/>
    <lineage>
        <taxon>Eukaryota</taxon>
        <taxon>Fungi</taxon>
        <taxon>Dikarya</taxon>
        <taxon>Ascomycota</taxon>
        <taxon>Pezizomycotina</taxon>
        <taxon>Geoglossomycetes</taxon>
        <taxon>Geoglossales</taxon>
        <taxon>Geoglossaceae</taxon>
        <taxon>Trichoglossum</taxon>
    </lineage>
</organism>
<dbReference type="EMBL" id="JAGHQM010000103">
    <property type="protein sequence ID" value="KAH0565366.1"/>
    <property type="molecule type" value="Genomic_DNA"/>
</dbReference>
<name>A0A9P8RSV9_9PEZI</name>
<evidence type="ECO:0000256" key="4">
    <source>
        <dbReference type="SAM" id="MobiDB-lite"/>
    </source>
</evidence>
<dbReference type="GO" id="GO:1904262">
    <property type="term" value="P:negative regulation of TORC1 signaling"/>
    <property type="evidence" value="ECO:0007669"/>
    <property type="project" value="TreeGrafter"/>
</dbReference>
<feature type="region of interest" description="Disordered" evidence="4">
    <location>
        <begin position="285"/>
        <end position="313"/>
    </location>
</feature>
<dbReference type="Gene3D" id="1.20.1290.10">
    <property type="entry name" value="AhpD-like"/>
    <property type="match status" value="1"/>
</dbReference>
<dbReference type="GO" id="GO:0016684">
    <property type="term" value="F:oxidoreductase activity, acting on peroxide as acceptor"/>
    <property type="evidence" value="ECO:0007669"/>
    <property type="project" value="TreeGrafter"/>
</dbReference>
<comment type="caution">
    <text evidence="5">The sequence shown here is derived from an EMBL/GenBank/DDBJ whole genome shotgun (WGS) entry which is preliminary data.</text>
</comment>
<evidence type="ECO:0000256" key="2">
    <source>
        <dbReference type="ARBA" id="ARBA00008350"/>
    </source>
</evidence>
<dbReference type="GO" id="GO:0070728">
    <property type="term" value="F:L-leucine binding"/>
    <property type="evidence" value="ECO:0007669"/>
    <property type="project" value="TreeGrafter"/>
</dbReference>
<feature type="compositionally biased region" description="Polar residues" evidence="4">
    <location>
        <begin position="603"/>
        <end position="613"/>
    </location>
</feature>
<dbReference type="PANTHER" id="PTHR12474:SF0">
    <property type="entry name" value="SESTRIN HOMOLOG"/>
    <property type="match status" value="1"/>
</dbReference>
<sequence length="1064" mass="118228">MLRRARDSDIRELGSQEDSRSVFDLQHASRYRIVLLRSLESSPYVRTEALVTLSKLITQWREEYAISKQEWEESRAAVVAFARPKYNRTDSFQMGFEEVFDTEHDERSLPSIAEGTSRLSSRLPSPRTEDWLRTGEKRSTYPSAPLAIHDASSTAKDDKNHSKKEPGLYFRVHFGRELEDLLKEGGIRIRSKWRDRGFIPDNSKDEIISDADVQEHLRRFYLGLIRYNGDCPYKDIRTGCKTLLKKLEALGAEIPQLRFRGIHSPSFFINFKDTIGIDDGLKSRGNGFDSVDRPTSPPPKPSLASQAWSEDGDGSIPEAVVKGIRIPGASSFNRDGSRLGRMSKQSTTSSSSSLKSTRGGIAVHGYSGSMPRHLAHPLPMPHSPQLGQGAPFLRSRGRLRSLLKSTARIPSKTVQDLHLTHFRHYGRVTNFYKILSVSPQFAIAHMDITNEILFYNLPFIIPLDQRVYLGIMAAAEMKCQYFMTLVSEQFLQTPARGHRIWLQGLDSVPPKLRGLAKYNTLLAHEPWRITKHHIRELTELKWQLHDILQATLVLSFYHSMSAFALACGIIPEADLPGGTAKSSEIGTSTMRLPGTPSIPKRPSTATHGTSTGANEKHGIVSPPEASSLSRKRQTDRYSEEHQSDPDKWPKKPHGLLPKPPTRENPVVGSAASGKAPAATALTGHGFKRDGTSRDREVKGRRKSFDDCATNDDGLHEGDLACSPSAAMPFPPGSLSGSAPTARGREYLYSPCSSTSSFMNESADHVMMQLWAKNVVIEGHEKFLHPDSVQAKAAEFDVHSSSYSFLDETDFSFRDSTNSVLGLISSHFDGLDKSLDKYFKAAEHADLENCQSFKALSQKMSPRLGFSRSSSVANLTNLPVSAADDPSIPSDLNRIDFLASRLGKSTFDLGDPDGDFNFEFGSDGIHTPQAGEGASPGSPVGHRHSRQSSINSTQDWGYPVKEAVWAYALRMLGYQKQSYPYRDIKILVAKSTRRFIKRLCIAPHLITLADWTGVAGETEKDEEGICMTKMSSDEKVLIAIYASQARWQGQILQALNAANDFWGTS</sequence>
<feature type="compositionally biased region" description="Basic and acidic residues" evidence="4">
    <location>
        <begin position="686"/>
        <end position="705"/>
    </location>
</feature>
<evidence type="ECO:0000313" key="5">
    <source>
        <dbReference type="EMBL" id="KAH0565366.1"/>
    </source>
</evidence>
<dbReference type="GO" id="GO:1901031">
    <property type="term" value="P:regulation of response to reactive oxygen species"/>
    <property type="evidence" value="ECO:0007669"/>
    <property type="project" value="InterPro"/>
</dbReference>